<evidence type="ECO:0000313" key="1">
    <source>
        <dbReference type="EMBL" id="PIR98682.1"/>
    </source>
</evidence>
<dbReference type="EMBL" id="PFAG01000003">
    <property type="protein sequence ID" value="PIR98682.1"/>
    <property type="molecule type" value="Genomic_DNA"/>
</dbReference>
<protein>
    <submittedName>
        <fullName evidence="1">Uncharacterized protein</fullName>
    </submittedName>
</protein>
<dbReference type="Proteomes" id="UP000230776">
    <property type="component" value="Unassembled WGS sequence"/>
</dbReference>
<name>A0A2H0VHV6_9BACT</name>
<evidence type="ECO:0000313" key="2">
    <source>
        <dbReference type="Proteomes" id="UP000230776"/>
    </source>
</evidence>
<proteinExistence type="predicted"/>
<sequence>MVDSRLEGYVGPFFNDATYISIGYAKLLEISGNLEVDLRAMAKAADPFFTASFPIMTFDVESKRPYRWRCGLCYVIEDHFSVVVAFPIGERITFQGEEQYALERSVAFYARPLNMDWDEFGAKIDEVLYGLTSRMRDQFVSFLEAPGLFSQ</sequence>
<comment type="caution">
    <text evidence="1">The sequence shown here is derived from an EMBL/GenBank/DDBJ whole genome shotgun (WGS) entry which is preliminary data.</text>
</comment>
<reference evidence="2" key="1">
    <citation type="submission" date="2017-09" db="EMBL/GenBank/DDBJ databases">
        <title>Depth-based differentiation of microbial function through sediment-hosted aquifers and enrichment of novel symbionts in the deep terrestrial subsurface.</title>
        <authorList>
            <person name="Probst A.J."/>
            <person name="Ladd B."/>
            <person name="Jarett J.K."/>
            <person name="Geller-Mcgrath D.E."/>
            <person name="Sieber C.M.K."/>
            <person name="Emerson J.B."/>
            <person name="Anantharaman K."/>
            <person name="Thomas B.C."/>
            <person name="Malmstrom R."/>
            <person name="Stieglmeier M."/>
            <person name="Klingl A."/>
            <person name="Woyke T."/>
            <person name="Ryan C.M."/>
            <person name="Banfield J.F."/>
        </authorList>
    </citation>
    <scope>NUCLEOTIDE SEQUENCE [LARGE SCALE GENOMIC DNA]</scope>
</reference>
<accession>A0A2H0VHV6</accession>
<dbReference type="AlphaFoldDB" id="A0A2H0VHV6"/>
<gene>
    <name evidence="1" type="ORF">COT88_00215</name>
</gene>
<organism evidence="1 2">
    <name type="scientific">Candidatus Colwellbacteria bacterium CG10_big_fil_rev_8_21_14_0_10_41_28</name>
    <dbReference type="NCBI Taxonomy" id="1974539"/>
    <lineage>
        <taxon>Bacteria</taxon>
        <taxon>Candidatus Colwelliibacteriota</taxon>
    </lineage>
</organism>